<dbReference type="AlphaFoldDB" id="A0A9W4D682"/>
<reference evidence="1" key="1">
    <citation type="submission" date="2020-10" db="EMBL/GenBank/DDBJ databases">
        <authorList>
            <person name="Muller C M."/>
        </authorList>
    </citation>
    <scope>NUCLEOTIDE SEQUENCE</scope>
    <source>
        <strain evidence="1">THUN-12</strain>
    </source>
</reference>
<accession>A0A9W4D682</accession>
<dbReference type="EMBL" id="CAJHIT010000009">
    <property type="protein sequence ID" value="CAD6505600.1"/>
    <property type="molecule type" value="Genomic_DNA"/>
</dbReference>
<sequence length="311" mass="35847">MNCILAFLLLTGDQTKENNRLATMPLSGHQDYYRMYAPNEMRHFRGVEAGSDVILAKSQIRGPGTHMAVYCSPSKSLRYIAEYISKGADHLDELSAYGFHQDLSQETKCLEHIEAEFRNSPVTTDIPIRKFSEKIECSKSTIYSLAFQNHFCIQNNVDEILTPFNPHRRRIAIEFFFRMPHVVLNGKLILQTEANGLQTAMAWYQGYLNIFQKKKSLHTWYPVKRSLQDTEDFDYIIDYIAESFIELRSIKSLLTQGGNTISPTLIDALRLREDHHVNKELYIKQQLGILRQKNLRLPESIAEGLIGPFVK</sequence>
<protein>
    <submittedName>
        <fullName evidence="1">BgTH12-01090</fullName>
    </submittedName>
</protein>
<dbReference type="Proteomes" id="UP000683417">
    <property type="component" value="Unassembled WGS sequence"/>
</dbReference>
<gene>
    <name evidence="1" type="ORF">BGTH12_LOCUS6958</name>
</gene>
<evidence type="ECO:0000313" key="2">
    <source>
        <dbReference type="Proteomes" id="UP000683417"/>
    </source>
</evidence>
<comment type="caution">
    <text evidence="1">The sequence shown here is derived from an EMBL/GenBank/DDBJ whole genome shotgun (WGS) entry which is preliminary data.</text>
</comment>
<proteinExistence type="predicted"/>
<name>A0A9W4D682_BLUGR</name>
<evidence type="ECO:0000313" key="1">
    <source>
        <dbReference type="EMBL" id="CAD6505600.1"/>
    </source>
</evidence>
<organism evidence="1 2">
    <name type="scientific">Blumeria graminis f. sp. triticale</name>
    <dbReference type="NCBI Taxonomy" id="1689686"/>
    <lineage>
        <taxon>Eukaryota</taxon>
        <taxon>Fungi</taxon>
        <taxon>Dikarya</taxon>
        <taxon>Ascomycota</taxon>
        <taxon>Pezizomycotina</taxon>
        <taxon>Leotiomycetes</taxon>
        <taxon>Erysiphales</taxon>
        <taxon>Erysiphaceae</taxon>
        <taxon>Blumeria</taxon>
    </lineage>
</organism>